<evidence type="ECO:0000256" key="5">
    <source>
        <dbReference type="ARBA" id="ARBA00022722"/>
    </source>
</evidence>
<comment type="similarity">
    <text evidence="10">Belongs to the RNase HII family.</text>
</comment>
<dbReference type="InterPro" id="IPR001352">
    <property type="entry name" value="RNase_HII/HIII"/>
</dbReference>
<dbReference type="PANTHER" id="PTHR10954">
    <property type="entry name" value="RIBONUCLEASE H2 SUBUNIT A"/>
    <property type="match status" value="1"/>
</dbReference>
<dbReference type="Proteomes" id="UP000639006">
    <property type="component" value="Unassembled WGS sequence"/>
</dbReference>
<dbReference type="AlphaFoldDB" id="A0A811TD79"/>
<dbReference type="GO" id="GO:0043137">
    <property type="term" value="P:DNA replication, removal of RNA primer"/>
    <property type="evidence" value="ECO:0007669"/>
    <property type="project" value="TreeGrafter"/>
</dbReference>
<gene>
    <name evidence="12" type="primary">rnhB</name>
    <name evidence="12" type="ORF">DIAAKJNI_00545</name>
</gene>
<feature type="domain" description="RNase H type-2" evidence="11">
    <location>
        <begin position="2"/>
        <end position="61"/>
    </location>
</feature>
<comment type="function">
    <text evidence="2 10">Endonuclease that specifically degrades the RNA of RNA-DNA hybrids.</text>
</comment>
<dbReference type="GO" id="GO:0046872">
    <property type="term" value="F:metal ion binding"/>
    <property type="evidence" value="ECO:0007669"/>
    <property type="project" value="UniProtKB-KW"/>
</dbReference>
<dbReference type="SUPFAM" id="SSF53098">
    <property type="entry name" value="Ribonuclease H-like"/>
    <property type="match status" value="1"/>
</dbReference>
<evidence type="ECO:0000256" key="10">
    <source>
        <dbReference type="RuleBase" id="RU003515"/>
    </source>
</evidence>
<evidence type="ECO:0000256" key="3">
    <source>
        <dbReference type="ARBA" id="ARBA00004496"/>
    </source>
</evidence>
<evidence type="ECO:0000259" key="11">
    <source>
        <dbReference type="PROSITE" id="PS51975"/>
    </source>
</evidence>
<dbReference type="PANTHER" id="PTHR10954:SF23">
    <property type="entry name" value="RIBONUCLEASE"/>
    <property type="match status" value="1"/>
</dbReference>
<comment type="caution">
    <text evidence="12">The sequence shown here is derived from an EMBL/GenBank/DDBJ whole genome shotgun (WGS) entry which is preliminary data.</text>
</comment>
<dbReference type="GO" id="GO:0004523">
    <property type="term" value="F:RNA-DNA hybrid ribonuclease activity"/>
    <property type="evidence" value="ECO:0007669"/>
    <property type="project" value="UniProtKB-EC"/>
</dbReference>
<protein>
    <recommendedName>
        <fullName evidence="10">Ribonuclease</fullName>
        <ecNumber evidence="10">3.1.26.4</ecNumber>
    </recommendedName>
</protein>
<dbReference type="InterPro" id="IPR024567">
    <property type="entry name" value="RNase_HII/HIII_dom"/>
</dbReference>
<reference evidence="12" key="1">
    <citation type="submission" date="2020-10" db="EMBL/GenBank/DDBJ databases">
        <authorList>
            <person name="Hahn C.J."/>
            <person name="Laso-Perez R."/>
            <person name="Vulcano F."/>
            <person name="Vaziourakis K.-M."/>
            <person name="Stokke R."/>
            <person name="Steen I.H."/>
            <person name="Teske A."/>
            <person name="Boetius A."/>
            <person name="Liebeke M."/>
            <person name="Amann R."/>
            <person name="Knittel K."/>
        </authorList>
    </citation>
    <scope>NUCLEOTIDE SEQUENCE</scope>
    <source>
        <strain evidence="12">Gfbio:e3339647-f889-4370-9287-4fb5cb688e4c:AG392M11_GoMArc1</strain>
    </source>
</reference>
<comment type="catalytic activity">
    <reaction evidence="1 10">
        <text>Endonucleolytic cleavage to 5'-phosphomonoester.</text>
        <dbReference type="EC" id="3.1.26.4"/>
    </reaction>
</comment>
<accession>A0A811TD79</accession>
<dbReference type="GO" id="GO:0006298">
    <property type="term" value="P:mismatch repair"/>
    <property type="evidence" value="ECO:0007669"/>
    <property type="project" value="TreeGrafter"/>
</dbReference>
<dbReference type="EMBL" id="CAJHIQ010000045">
    <property type="protein sequence ID" value="CAD6493740.1"/>
    <property type="molecule type" value="Genomic_DNA"/>
</dbReference>
<evidence type="ECO:0000256" key="9">
    <source>
        <dbReference type="PROSITE-ProRule" id="PRU01319"/>
    </source>
</evidence>
<evidence type="ECO:0000313" key="13">
    <source>
        <dbReference type="Proteomes" id="UP000639006"/>
    </source>
</evidence>
<comment type="subcellular location">
    <subcellularLocation>
        <location evidence="3">Cytoplasm</location>
    </subcellularLocation>
</comment>
<dbReference type="InterPro" id="IPR012337">
    <property type="entry name" value="RNaseH-like_sf"/>
</dbReference>
<evidence type="ECO:0000256" key="6">
    <source>
        <dbReference type="ARBA" id="ARBA00022723"/>
    </source>
</evidence>
<keyword evidence="6" id="KW-0479">Metal-binding</keyword>
<evidence type="ECO:0000256" key="7">
    <source>
        <dbReference type="ARBA" id="ARBA00022759"/>
    </source>
</evidence>
<dbReference type="InterPro" id="IPR036397">
    <property type="entry name" value="RNaseH_sf"/>
</dbReference>
<dbReference type="GO" id="GO:0032299">
    <property type="term" value="C:ribonuclease H2 complex"/>
    <property type="evidence" value="ECO:0007669"/>
    <property type="project" value="TreeGrafter"/>
</dbReference>
<sequence>MTLIAGVDEAGKGPVVGPMCVGGVLTTDMERLKKLGVDDSKKLTPKKRERLSEQIRNIATI</sequence>
<dbReference type="GO" id="GO:0003723">
    <property type="term" value="F:RNA binding"/>
    <property type="evidence" value="ECO:0007669"/>
    <property type="project" value="UniProtKB-UniRule"/>
</dbReference>
<comment type="caution">
    <text evidence="9">Lacks conserved residue(s) required for the propagation of feature annotation.</text>
</comment>
<evidence type="ECO:0000256" key="1">
    <source>
        <dbReference type="ARBA" id="ARBA00000077"/>
    </source>
</evidence>
<keyword evidence="5 10" id="KW-0540">Nuclease</keyword>
<dbReference type="GO" id="GO:0005737">
    <property type="term" value="C:cytoplasm"/>
    <property type="evidence" value="ECO:0007669"/>
    <property type="project" value="UniProtKB-SubCell"/>
</dbReference>
<proteinExistence type="inferred from homology"/>
<keyword evidence="7 10" id="KW-0255">Endonuclease</keyword>
<name>A0A811TD79_9EURY</name>
<organism evidence="12 13">
    <name type="scientific">Candidatus Argoarchaeum ethanivorans</name>
    <dbReference type="NCBI Taxonomy" id="2608793"/>
    <lineage>
        <taxon>Archaea</taxon>
        <taxon>Methanobacteriati</taxon>
        <taxon>Methanobacteriota</taxon>
        <taxon>Stenosarchaea group</taxon>
        <taxon>Methanomicrobia</taxon>
        <taxon>Methanosarcinales</taxon>
        <taxon>Methanosarcinales incertae sedis</taxon>
        <taxon>GOM Arc I cluster</taxon>
        <taxon>Candidatus Argoarchaeum</taxon>
    </lineage>
</organism>
<dbReference type="PROSITE" id="PS51975">
    <property type="entry name" value="RNASE_H_2"/>
    <property type="match status" value="1"/>
</dbReference>
<keyword evidence="4" id="KW-0963">Cytoplasm</keyword>
<evidence type="ECO:0000256" key="4">
    <source>
        <dbReference type="ARBA" id="ARBA00022490"/>
    </source>
</evidence>
<dbReference type="Gene3D" id="3.30.420.10">
    <property type="entry name" value="Ribonuclease H-like superfamily/Ribonuclease H"/>
    <property type="match status" value="1"/>
</dbReference>
<evidence type="ECO:0000313" key="12">
    <source>
        <dbReference type="EMBL" id="CAD6493740.1"/>
    </source>
</evidence>
<keyword evidence="8 10" id="KW-0378">Hydrolase</keyword>
<dbReference type="Pfam" id="PF01351">
    <property type="entry name" value="RNase_HII"/>
    <property type="match status" value="1"/>
</dbReference>
<evidence type="ECO:0000256" key="2">
    <source>
        <dbReference type="ARBA" id="ARBA00004065"/>
    </source>
</evidence>
<dbReference type="EC" id="3.1.26.4" evidence="10"/>
<evidence type="ECO:0000256" key="8">
    <source>
        <dbReference type="ARBA" id="ARBA00022801"/>
    </source>
</evidence>